<feature type="domain" description="NmrA-like" evidence="3">
    <location>
        <begin position="5"/>
        <end position="280"/>
    </location>
</feature>
<gene>
    <name evidence="4" type="ORF">SLS62_009568</name>
</gene>
<comment type="caution">
    <text evidence="4">The sequence shown here is derived from an EMBL/GenBank/DDBJ whole genome shotgun (WGS) entry which is preliminary data.</text>
</comment>
<dbReference type="InterPro" id="IPR051164">
    <property type="entry name" value="NmrA-like_oxidored"/>
</dbReference>
<organism evidence="4 5">
    <name type="scientific">Diatrype stigma</name>
    <dbReference type="NCBI Taxonomy" id="117547"/>
    <lineage>
        <taxon>Eukaryota</taxon>
        <taxon>Fungi</taxon>
        <taxon>Dikarya</taxon>
        <taxon>Ascomycota</taxon>
        <taxon>Pezizomycotina</taxon>
        <taxon>Sordariomycetes</taxon>
        <taxon>Xylariomycetidae</taxon>
        <taxon>Xylariales</taxon>
        <taxon>Diatrypaceae</taxon>
        <taxon>Diatrype</taxon>
    </lineage>
</organism>
<evidence type="ECO:0000259" key="3">
    <source>
        <dbReference type="Pfam" id="PF05368"/>
    </source>
</evidence>
<dbReference type="PANTHER" id="PTHR42748:SF7">
    <property type="entry name" value="NMRA LIKE REDOX SENSOR 1-RELATED"/>
    <property type="match status" value="1"/>
</dbReference>
<dbReference type="EMBL" id="JAKJXP020000102">
    <property type="protein sequence ID" value="KAK7746108.1"/>
    <property type="molecule type" value="Genomic_DNA"/>
</dbReference>
<reference evidence="4 5" key="1">
    <citation type="submission" date="2024-02" db="EMBL/GenBank/DDBJ databases">
        <title>De novo assembly and annotation of 12 fungi associated with fruit tree decline syndrome in Ontario, Canada.</title>
        <authorList>
            <person name="Sulman M."/>
            <person name="Ellouze W."/>
            <person name="Ilyukhin E."/>
        </authorList>
    </citation>
    <scope>NUCLEOTIDE SEQUENCE [LARGE SCALE GENOMIC DNA]</scope>
    <source>
        <strain evidence="4 5">M11/M66-122</strain>
    </source>
</reference>
<accession>A0AAN9UMR9</accession>
<name>A0AAN9UMR9_9PEZI</name>
<dbReference type="PANTHER" id="PTHR42748">
    <property type="entry name" value="NITROGEN METABOLITE REPRESSION PROTEIN NMRA FAMILY MEMBER"/>
    <property type="match status" value="1"/>
</dbReference>
<dbReference type="InterPro" id="IPR008030">
    <property type="entry name" value="NmrA-like"/>
</dbReference>
<sequence length="301" mass="32781">MSTSQKTILVTGATGKQGGAVINNLLTASSGSSLRIIAVTRNTTTSAAQKLASIPNVTVISGDMSDPDAILQKAGSVWGVFSVQINSDAEERQGKALVDAAVLHGVQHFVYASADRGGPERSEVDPTSVKNLAAKFHIEKHLQQRAEKSPQQLTYTVLRPVTFFDNLTADIHGKGFARMWEQLGETKLQFVSTKDIGWFAAQSFLHPERYQNTAFTLVGDELTQPEADVIFRKVVGSAMPMLPCPIASAVKMALKDTLGDLFKWIKLDGYGGDVETCRRLKPDMEDFSTWLSENKGTFLTT</sequence>
<dbReference type="Gene3D" id="3.90.25.10">
    <property type="entry name" value="UDP-galactose 4-epimerase, domain 1"/>
    <property type="match status" value="1"/>
</dbReference>
<evidence type="ECO:0000256" key="1">
    <source>
        <dbReference type="ARBA" id="ARBA00006328"/>
    </source>
</evidence>
<dbReference type="Pfam" id="PF05368">
    <property type="entry name" value="NmrA"/>
    <property type="match status" value="1"/>
</dbReference>
<protein>
    <recommendedName>
        <fullName evidence="3">NmrA-like domain-containing protein</fullName>
    </recommendedName>
</protein>
<dbReference type="GO" id="GO:0005634">
    <property type="term" value="C:nucleus"/>
    <property type="evidence" value="ECO:0007669"/>
    <property type="project" value="TreeGrafter"/>
</dbReference>
<dbReference type="InterPro" id="IPR036291">
    <property type="entry name" value="NAD(P)-bd_dom_sf"/>
</dbReference>
<dbReference type="SUPFAM" id="SSF51735">
    <property type="entry name" value="NAD(P)-binding Rossmann-fold domains"/>
    <property type="match status" value="1"/>
</dbReference>
<keyword evidence="5" id="KW-1185">Reference proteome</keyword>
<dbReference type="Proteomes" id="UP001320420">
    <property type="component" value="Unassembled WGS sequence"/>
</dbReference>
<proteinExistence type="inferred from homology"/>
<comment type="similarity">
    <text evidence="1">Belongs to the NmrA-type oxidoreductase family.</text>
</comment>
<keyword evidence="2" id="KW-0521">NADP</keyword>
<dbReference type="Gene3D" id="3.40.50.720">
    <property type="entry name" value="NAD(P)-binding Rossmann-like Domain"/>
    <property type="match status" value="1"/>
</dbReference>
<evidence type="ECO:0000313" key="5">
    <source>
        <dbReference type="Proteomes" id="UP001320420"/>
    </source>
</evidence>
<evidence type="ECO:0000256" key="2">
    <source>
        <dbReference type="ARBA" id="ARBA00022857"/>
    </source>
</evidence>
<dbReference type="AlphaFoldDB" id="A0AAN9UMR9"/>
<evidence type="ECO:0000313" key="4">
    <source>
        <dbReference type="EMBL" id="KAK7746108.1"/>
    </source>
</evidence>